<dbReference type="OrthoDB" id="8584557at2"/>
<dbReference type="RefSeq" id="WP_130481477.1">
    <property type="nucleotide sequence ID" value="NZ_SGWV01000008.1"/>
</dbReference>
<evidence type="ECO:0000313" key="3">
    <source>
        <dbReference type="EMBL" id="RZS57067.1"/>
    </source>
</evidence>
<dbReference type="Pfam" id="PF00892">
    <property type="entry name" value="EamA"/>
    <property type="match status" value="2"/>
</dbReference>
<dbReference type="InterPro" id="IPR000620">
    <property type="entry name" value="EamA_dom"/>
</dbReference>
<feature type="transmembrane region" description="Helical" evidence="1">
    <location>
        <begin position="179"/>
        <end position="200"/>
    </location>
</feature>
<feature type="domain" description="EamA" evidence="2">
    <location>
        <begin position="148"/>
        <end position="278"/>
    </location>
</feature>
<evidence type="ECO:0000313" key="4">
    <source>
        <dbReference type="Proteomes" id="UP000293433"/>
    </source>
</evidence>
<dbReference type="EMBL" id="SGWV01000008">
    <property type="protein sequence ID" value="RZS57067.1"/>
    <property type="molecule type" value="Genomic_DNA"/>
</dbReference>
<evidence type="ECO:0000256" key="1">
    <source>
        <dbReference type="SAM" id="Phobius"/>
    </source>
</evidence>
<dbReference type="PANTHER" id="PTHR22911:SF103">
    <property type="entry name" value="BLR2811 PROTEIN"/>
    <property type="match status" value="1"/>
</dbReference>
<dbReference type="Proteomes" id="UP000293433">
    <property type="component" value="Unassembled WGS sequence"/>
</dbReference>
<accession>A0A4Q7LS48</accession>
<proteinExistence type="predicted"/>
<feature type="transmembrane region" description="Helical" evidence="1">
    <location>
        <begin position="123"/>
        <end position="139"/>
    </location>
</feature>
<sequence length="306" mass="33065">MPGQRPWLGIGLLLAATVCFAGLDNAVRHTGRFLPVLLILWLRYATQAGVMALWLMRQGRQGLRTEHPRFQSLRGLLLLATSALSFTAVQHMPVAEFTAINMLTPVLVTLLSVWLLKEHIGWLRWALVLGAFSGALIVMRPGSGLFGWVVLLPLCGACTYASFQLLTSKLAALENPYTTHFYTGLVGAVLLLPVVLASPIDVDGLLLHATPLTWLLIGLIGLLGTAGHLLLILALGCAPASRLVPFLYVQIACAALFGWLLFGDLPDHWGWIGMAVIAICGGTTAWLNTRHRTGPQSALNDDPVDD</sequence>
<feature type="transmembrane region" description="Helical" evidence="1">
    <location>
        <begin position="99"/>
        <end position="116"/>
    </location>
</feature>
<name>A0A4Q7LS48_9BURK</name>
<feature type="transmembrane region" description="Helical" evidence="1">
    <location>
        <begin position="76"/>
        <end position="93"/>
    </location>
</feature>
<keyword evidence="1" id="KW-0472">Membrane</keyword>
<feature type="transmembrane region" description="Helical" evidence="1">
    <location>
        <begin position="212"/>
        <end position="236"/>
    </location>
</feature>
<keyword evidence="4" id="KW-1185">Reference proteome</keyword>
<dbReference type="InterPro" id="IPR037185">
    <property type="entry name" value="EmrE-like"/>
</dbReference>
<feature type="transmembrane region" description="Helical" evidence="1">
    <location>
        <begin position="243"/>
        <end position="262"/>
    </location>
</feature>
<feature type="transmembrane region" description="Helical" evidence="1">
    <location>
        <begin position="268"/>
        <end position="287"/>
    </location>
</feature>
<feature type="transmembrane region" description="Helical" evidence="1">
    <location>
        <begin position="145"/>
        <end position="167"/>
    </location>
</feature>
<keyword evidence="1" id="KW-0812">Transmembrane</keyword>
<dbReference type="Gene3D" id="1.10.3730.20">
    <property type="match status" value="1"/>
</dbReference>
<feature type="transmembrane region" description="Helical" evidence="1">
    <location>
        <begin position="36"/>
        <end position="55"/>
    </location>
</feature>
<evidence type="ECO:0000259" key="2">
    <source>
        <dbReference type="Pfam" id="PF00892"/>
    </source>
</evidence>
<protein>
    <submittedName>
        <fullName evidence="3">Drug/metabolite transporter (DMT)-like permease</fullName>
    </submittedName>
</protein>
<dbReference type="SUPFAM" id="SSF103481">
    <property type="entry name" value="Multidrug resistance efflux transporter EmrE"/>
    <property type="match status" value="2"/>
</dbReference>
<dbReference type="GO" id="GO:0016020">
    <property type="term" value="C:membrane"/>
    <property type="evidence" value="ECO:0007669"/>
    <property type="project" value="InterPro"/>
</dbReference>
<reference evidence="3 4" key="1">
    <citation type="submission" date="2019-02" db="EMBL/GenBank/DDBJ databases">
        <title>Genomic Encyclopedia of Type Strains, Phase IV (KMG-IV): sequencing the most valuable type-strain genomes for metagenomic binning, comparative biology and taxonomic classification.</title>
        <authorList>
            <person name="Goeker M."/>
        </authorList>
    </citation>
    <scope>NUCLEOTIDE SEQUENCE [LARGE SCALE GENOMIC DNA]</scope>
    <source>
        <strain evidence="3 4">DSM 10617</strain>
    </source>
</reference>
<gene>
    <name evidence="3" type="ORF">EV685_1630</name>
</gene>
<dbReference type="AlphaFoldDB" id="A0A4Q7LS48"/>
<feature type="domain" description="EamA" evidence="2">
    <location>
        <begin position="8"/>
        <end position="139"/>
    </location>
</feature>
<comment type="caution">
    <text evidence="3">The sequence shown here is derived from an EMBL/GenBank/DDBJ whole genome shotgun (WGS) entry which is preliminary data.</text>
</comment>
<dbReference type="PANTHER" id="PTHR22911">
    <property type="entry name" value="ACYL-MALONYL CONDENSING ENZYME-RELATED"/>
    <property type="match status" value="1"/>
</dbReference>
<keyword evidence="1" id="KW-1133">Transmembrane helix</keyword>
<organism evidence="3 4">
    <name type="scientific">Sphaerotilus mobilis</name>
    <dbReference type="NCBI Taxonomy" id="47994"/>
    <lineage>
        <taxon>Bacteria</taxon>
        <taxon>Pseudomonadati</taxon>
        <taxon>Pseudomonadota</taxon>
        <taxon>Betaproteobacteria</taxon>
        <taxon>Burkholderiales</taxon>
        <taxon>Sphaerotilaceae</taxon>
        <taxon>Sphaerotilus</taxon>
    </lineage>
</organism>